<organism evidence="5 6">
    <name type="scientific">Mortierella polycephala</name>
    <dbReference type="NCBI Taxonomy" id="41804"/>
    <lineage>
        <taxon>Eukaryota</taxon>
        <taxon>Fungi</taxon>
        <taxon>Fungi incertae sedis</taxon>
        <taxon>Mucoromycota</taxon>
        <taxon>Mortierellomycotina</taxon>
        <taxon>Mortierellomycetes</taxon>
        <taxon>Mortierellales</taxon>
        <taxon>Mortierellaceae</taxon>
        <taxon>Mortierella</taxon>
    </lineage>
</organism>
<evidence type="ECO:0000259" key="4">
    <source>
        <dbReference type="Pfam" id="PF20147"/>
    </source>
</evidence>
<gene>
    <name evidence="5" type="ORF">BG011_009994</name>
</gene>
<evidence type="ECO:0000256" key="3">
    <source>
        <dbReference type="ARBA" id="ARBA00022525"/>
    </source>
</evidence>
<dbReference type="GO" id="GO:0005576">
    <property type="term" value="C:extracellular region"/>
    <property type="evidence" value="ECO:0007669"/>
    <property type="project" value="UniProtKB-SubCell"/>
</dbReference>
<feature type="domain" description="Crinkler effector protein N-terminal" evidence="4">
    <location>
        <begin position="8"/>
        <end position="88"/>
    </location>
</feature>
<keyword evidence="6" id="KW-1185">Reference proteome</keyword>
<sequence>NVQCVLFSNDTVDNLKDLIKTKKAPRFDDVSADELKLWRVNVPVIAADKHIAIVLNEIESKTELVLTDNLSDVFEEKPPKKTIHIIVQRAPPGDLRVDIKKVADKFFAAGSKHAKFLERFVHGTRVGRTIVDIIQRCGPGNVPIFGISGCGKPRGMIELLSRQWGFYYNASGEDLGSDGMTTFLAQVGSRLGKDRDANNRAARTMTYLLFLSRLLILQFFLRVDSAQSFTAARWTLLQACPHMFMDVFEELFRKLLPLHQRSVDEELALIDVVSKAFQDTRTCLIKHGGAPEVLDDTKLFVVHDEAQILGEKHFGRFESLTGTKVDRLLLSPILYGFQNIEGESELAILTSGTGLSIYILNWARSSGSILKHVPARSITWSFRDGLIVSL</sequence>
<protein>
    <recommendedName>
        <fullName evidence="4">Crinkler effector protein N-terminal domain-containing protein</fullName>
    </recommendedName>
</protein>
<comment type="subcellular location">
    <subcellularLocation>
        <location evidence="1">Host cell</location>
    </subcellularLocation>
    <subcellularLocation>
        <location evidence="2">Secreted</location>
    </subcellularLocation>
</comment>
<name>A0A9P6PM69_9FUNG</name>
<dbReference type="AlphaFoldDB" id="A0A9P6PM69"/>
<feature type="non-terminal residue" evidence="5">
    <location>
        <position position="390"/>
    </location>
</feature>
<dbReference type="EMBL" id="JAAAJA010000937">
    <property type="protein sequence ID" value="KAG0248702.1"/>
    <property type="molecule type" value="Genomic_DNA"/>
</dbReference>
<dbReference type="InterPro" id="IPR045379">
    <property type="entry name" value="Crinkler_N"/>
</dbReference>
<dbReference type="GO" id="GO:0043657">
    <property type="term" value="C:host cell"/>
    <property type="evidence" value="ECO:0007669"/>
    <property type="project" value="UniProtKB-SubCell"/>
</dbReference>
<dbReference type="OrthoDB" id="2393824at2759"/>
<keyword evidence="3" id="KW-0964">Secreted</keyword>
<accession>A0A9P6PM69</accession>
<evidence type="ECO:0000313" key="5">
    <source>
        <dbReference type="EMBL" id="KAG0248702.1"/>
    </source>
</evidence>
<dbReference type="Proteomes" id="UP000726737">
    <property type="component" value="Unassembled WGS sequence"/>
</dbReference>
<evidence type="ECO:0000256" key="1">
    <source>
        <dbReference type="ARBA" id="ARBA00004340"/>
    </source>
</evidence>
<evidence type="ECO:0000256" key="2">
    <source>
        <dbReference type="ARBA" id="ARBA00004613"/>
    </source>
</evidence>
<evidence type="ECO:0000313" key="6">
    <source>
        <dbReference type="Proteomes" id="UP000726737"/>
    </source>
</evidence>
<dbReference type="Pfam" id="PF20147">
    <property type="entry name" value="Crinkler"/>
    <property type="match status" value="1"/>
</dbReference>
<reference evidence="5" key="1">
    <citation type="journal article" date="2020" name="Fungal Divers.">
        <title>Resolving the Mortierellaceae phylogeny through synthesis of multi-gene phylogenetics and phylogenomics.</title>
        <authorList>
            <person name="Vandepol N."/>
            <person name="Liber J."/>
            <person name="Desiro A."/>
            <person name="Na H."/>
            <person name="Kennedy M."/>
            <person name="Barry K."/>
            <person name="Grigoriev I.V."/>
            <person name="Miller A.N."/>
            <person name="O'Donnell K."/>
            <person name="Stajich J.E."/>
            <person name="Bonito G."/>
        </authorList>
    </citation>
    <scope>NUCLEOTIDE SEQUENCE</scope>
    <source>
        <strain evidence="5">KOD948</strain>
    </source>
</reference>
<proteinExistence type="predicted"/>
<comment type="caution">
    <text evidence="5">The sequence shown here is derived from an EMBL/GenBank/DDBJ whole genome shotgun (WGS) entry which is preliminary data.</text>
</comment>